<keyword evidence="7" id="KW-0970">Cilium biogenesis/degradation</keyword>
<evidence type="ECO:0000256" key="9">
    <source>
        <dbReference type="ARBA" id="ARBA00023212"/>
    </source>
</evidence>
<keyword evidence="10" id="KW-0966">Cell projection</keyword>
<evidence type="ECO:0000313" key="16">
    <source>
        <dbReference type="Proteomes" id="UP000316726"/>
    </source>
</evidence>
<dbReference type="Proteomes" id="UP000316726">
    <property type="component" value="Chromosome 11"/>
</dbReference>
<keyword evidence="16" id="KW-1185">Reference proteome</keyword>
<dbReference type="PROSITE" id="PS50086">
    <property type="entry name" value="TBC_RABGAP"/>
    <property type="match status" value="1"/>
</dbReference>
<evidence type="ECO:0000256" key="5">
    <source>
        <dbReference type="ARBA" id="ARBA00022574"/>
    </source>
</evidence>
<feature type="coiled-coil region" evidence="12">
    <location>
        <begin position="720"/>
        <end position="788"/>
    </location>
</feature>
<gene>
    <name evidence="15" type="ORF">A3770_11p63340</name>
</gene>
<keyword evidence="6" id="KW-0677">Repeat</keyword>
<comment type="function">
    <text evidence="11">Molecular adapter which is involved in cilium biogenesis. Part of a functional complex including OFD1 a centriolar protein involved in cilium assembly. Could regulate the cAMP-dependent phosphorylation of OFD1, and its subsequent ubiquitination by PJA2 which ultimately leads to its proteasomal degradation.</text>
</comment>
<keyword evidence="9" id="KW-0206">Cytoskeleton</keyword>
<feature type="compositionally biased region" description="Basic and acidic residues" evidence="13">
    <location>
        <begin position="1247"/>
        <end position="1259"/>
    </location>
</feature>
<evidence type="ECO:0000259" key="14">
    <source>
        <dbReference type="PROSITE" id="PS50086"/>
    </source>
</evidence>
<proteinExistence type="predicted"/>
<dbReference type="InterPro" id="IPR015943">
    <property type="entry name" value="WD40/YVTN_repeat-like_dom_sf"/>
</dbReference>
<dbReference type="InterPro" id="IPR036322">
    <property type="entry name" value="WD40_repeat_dom_sf"/>
</dbReference>
<keyword evidence="8 12" id="KW-0175">Coiled coil</keyword>
<feature type="compositionally biased region" description="Acidic residues" evidence="13">
    <location>
        <begin position="1193"/>
        <end position="1203"/>
    </location>
</feature>
<keyword evidence="4" id="KW-0963">Cytoplasm</keyword>
<dbReference type="InterPro" id="IPR001680">
    <property type="entry name" value="WD40_rpt"/>
</dbReference>
<evidence type="ECO:0000256" key="7">
    <source>
        <dbReference type="ARBA" id="ARBA00022794"/>
    </source>
</evidence>
<dbReference type="InterPro" id="IPR000195">
    <property type="entry name" value="Rab-GAP-TBC_dom"/>
</dbReference>
<feature type="compositionally biased region" description="Polar residues" evidence="13">
    <location>
        <begin position="1168"/>
        <end position="1185"/>
    </location>
</feature>
<evidence type="ECO:0000256" key="8">
    <source>
        <dbReference type="ARBA" id="ARBA00023054"/>
    </source>
</evidence>
<dbReference type="EMBL" id="CP031044">
    <property type="protein sequence ID" value="QDZ23816.1"/>
    <property type="molecule type" value="Genomic_DNA"/>
</dbReference>
<keyword evidence="5" id="KW-0853">WD repeat</keyword>
<dbReference type="PANTHER" id="PTHR19853">
    <property type="entry name" value="WD REPEAT CONTAINING PROTEIN 3 WDR3"/>
    <property type="match status" value="1"/>
</dbReference>
<comment type="subcellular location">
    <subcellularLocation>
        <location evidence="1">Cytoplasm</location>
        <location evidence="1">Cytoskeleton</location>
        <location evidence="1">Cilium basal body</location>
    </subcellularLocation>
    <subcellularLocation>
        <location evidence="2">Cytoplasm</location>
        <location evidence="2">Cytoskeleton</location>
        <location evidence="2">Microtubule organizing center</location>
        <location evidence="2">Centrosome</location>
        <location evidence="2">Centriolar satellite</location>
    </subcellularLocation>
</comment>
<evidence type="ECO:0000256" key="1">
    <source>
        <dbReference type="ARBA" id="ARBA00004120"/>
    </source>
</evidence>
<dbReference type="SUPFAM" id="SSF50978">
    <property type="entry name" value="WD40 repeat-like"/>
    <property type="match status" value="1"/>
</dbReference>
<evidence type="ECO:0000256" key="13">
    <source>
        <dbReference type="SAM" id="MobiDB-lite"/>
    </source>
</evidence>
<protein>
    <recommendedName>
        <fullName evidence="3">TBC1 domain family member 31</fullName>
    </recommendedName>
</protein>
<dbReference type="PANTHER" id="PTHR19853:SF1">
    <property type="entry name" value="TBC1 DOMAIN FAMILY MEMBER 31"/>
    <property type="match status" value="1"/>
</dbReference>
<evidence type="ECO:0000256" key="3">
    <source>
        <dbReference type="ARBA" id="ARBA00014199"/>
    </source>
</evidence>
<name>A0A5B8MU21_9CHLO</name>
<evidence type="ECO:0000256" key="4">
    <source>
        <dbReference type="ARBA" id="ARBA00022490"/>
    </source>
</evidence>
<dbReference type="OrthoDB" id="5578278at2759"/>
<dbReference type="Gene3D" id="2.130.10.10">
    <property type="entry name" value="YVTN repeat-like/Quinoprotein amine dehydrogenase"/>
    <property type="match status" value="2"/>
</dbReference>
<dbReference type="SUPFAM" id="SSF47923">
    <property type="entry name" value="Ypt/Rab-GAP domain of gyp1p"/>
    <property type="match status" value="1"/>
</dbReference>
<accession>A0A5B8MU21</accession>
<evidence type="ECO:0000256" key="11">
    <source>
        <dbReference type="ARBA" id="ARBA00034464"/>
    </source>
</evidence>
<sequence length="1259" mass="142558">MAEGGSSQPVVISGRFGRIWTSKPRLSGGGTVAALNFKSGGSTGGRDTALALQSVAFSPLGDSIATIDSAGRVYVLHVTSNRFIQLDCTGSAGTSVAFSTKTKREVFVAFEAGYVKVYDTESSKLQATLRCIRGSPHSIQISDSGEKLLSCSADSLHLWDLTNFSRQGVLDCKQYGASQARFAKEGIITSFRNGTTWLWSKKNMSEKHKFEPPGVNLEGIKDLAVTSRSLAVAGGDFPFLCVWTVADRKVQKGIQLPPGVEGVKQLVALRGTNLVIALCSDDSVKIVDVAAALMILDIKARIPGVTSFAVDNHGNRLVLVSEYGAMTILDLAENMRMNSTEANLPIIELPVERRSPPVESEALGGNQAPKSVRMGGADDKGKDQAAPNSSDKVTRKKLKHLLDTYGEYPSKYRILIWKTLLSVPQNKSAYKALKKQGVHVSFGNLEEDYPIKNTILLDRLARLVSCLAHWTPLFGQVTYLPAFVFPFIKVFGADEASCFEAVATFLTNWCSEWFEMFPGPPLQLLARIEDLLIKADPELARSMSKTGGVQIHAWTLLQSLFSEVLSRYEWLKLLDHVLSNPPLFLECFVVSFFSYFRATILSAPSKEEVYLFFRRSEPLNVNQILLRAYGLKRLRQDSAMWRLSGLLQGDTYPMFASYPEHIVNFQIHQYERLSAEEKELHRKRLLLDEMVNKKQSKETLAGMLKDDQLRQVAAQQRAKISDLDEKILNERIRLEEMEKLFRVQQLEDMERAATSSIAEQQQAYKKEIEALEKELEHKKKLLKFEVKAKMESEAVNALESQVNRKRYEVDNQSALQNRLDALRTEFESKATELELKRQNKMRTWIVEDEEEQVKQKHRLEKARQLSRLEEENKARMEAMSLINRTALEGEAELQQVEFERRKRKVEANEAMLAQEVVQAEQQRETIAMLAMKEAFEAEVEKQNTWLDSQRLQREDEFSKVLDTFHKIMNERRKQLSTIRRARLHKEQQARFLQRFRSLEVQNSTESQAVDSLVKMLLVEQQKDLELSMQLEAEERMLGGRAAFLADVAKTQTVAETEEKKKFVKVRENMVAKASKLEESLRKKHSEIFSKLKFEREKMISELQSEWRQKASEKELHSFEEAARSYKAAQRKLHEVYDKHEKSLQADLEKAREKAVDLNVPDFARREAATQSEGAASASKKQQTMTEKAKADDDSNLEDTDESDMSSSSADDYMPTPESAVPEHELPTSGSESSLGDDFLIRSAKAQKQAEDVIKRHQEA</sequence>
<feature type="coiled-coil region" evidence="12">
    <location>
        <begin position="859"/>
        <end position="922"/>
    </location>
</feature>
<evidence type="ECO:0000256" key="12">
    <source>
        <dbReference type="SAM" id="Coils"/>
    </source>
</evidence>
<dbReference type="InterPro" id="IPR051570">
    <property type="entry name" value="TBC1_cilium_biogenesis"/>
</dbReference>
<evidence type="ECO:0000256" key="10">
    <source>
        <dbReference type="ARBA" id="ARBA00023273"/>
    </source>
</evidence>
<dbReference type="SMART" id="SM00320">
    <property type="entry name" value="WD40"/>
    <property type="match status" value="3"/>
</dbReference>
<dbReference type="GO" id="GO:0060271">
    <property type="term" value="P:cilium assembly"/>
    <property type="evidence" value="ECO:0007669"/>
    <property type="project" value="TreeGrafter"/>
</dbReference>
<dbReference type="AlphaFoldDB" id="A0A5B8MU21"/>
<evidence type="ECO:0000313" key="15">
    <source>
        <dbReference type="EMBL" id="QDZ23816.1"/>
    </source>
</evidence>
<dbReference type="GO" id="GO:0036064">
    <property type="term" value="C:ciliary basal body"/>
    <property type="evidence" value="ECO:0007669"/>
    <property type="project" value="TreeGrafter"/>
</dbReference>
<organism evidence="15 16">
    <name type="scientific">Chloropicon primus</name>
    <dbReference type="NCBI Taxonomy" id="1764295"/>
    <lineage>
        <taxon>Eukaryota</taxon>
        <taxon>Viridiplantae</taxon>
        <taxon>Chlorophyta</taxon>
        <taxon>Chloropicophyceae</taxon>
        <taxon>Chloropicales</taxon>
        <taxon>Chloropicaceae</taxon>
        <taxon>Chloropicon</taxon>
    </lineage>
</organism>
<feature type="region of interest" description="Disordered" evidence="13">
    <location>
        <begin position="1158"/>
        <end position="1259"/>
    </location>
</feature>
<dbReference type="STRING" id="1764295.A0A5B8MU21"/>
<dbReference type="InterPro" id="IPR035969">
    <property type="entry name" value="Rab-GAP_TBC_sf"/>
</dbReference>
<dbReference type="Gene3D" id="1.10.472.80">
    <property type="entry name" value="Ypt/Rab-GAP domain of gyp1p, domain 3"/>
    <property type="match status" value="1"/>
</dbReference>
<feature type="region of interest" description="Disordered" evidence="13">
    <location>
        <begin position="357"/>
        <end position="392"/>
    </location>
</feature>
<feature type="domain" description="Rab-GAP TBC" evidence="14">
    <location>
        <begin position="407"/>
        <end position="581"/>
    </location>
</feature>
<evidence type="ECO:0000256" key="6">
    <source>
        <dbReference type="ARBA" id="ARBA00022737"/>
    </source>
</evidence>
<evidence type="ECO:0000256" key="2">
    <source>
        <dbReference type="ARBA" id="ARBA00004607"/>
    </source>
</evidence>
<reference evidence="15 16" key="1">
    <citation type="submission" date="2018-07" db="EMBL/GenBank/DDBJ databases">
        <title>The complete nuclear genome of the prasinophyte Chloropicon primus (CCMP1205).</title>
        <authorList>
            <person name="Pombert J.-F."/>
            <person name="Otis C."/>
            <person name="Turmel M."/>
            <person name="Lemieux C."/>
        </authorList>
    </citation>
    <scope>NUCLEOTIDE SEQUENCE [LARGE SCALE GENOMIC DNA]</scope>
    <source>
        <strain evidence="15 16">CCMP1205</strain>
    </source>
</reference>